<dbReference type="AlphaFoldDB" id="A0A841TYF1"/>
<gene>
    <name evidence="1" type="ORF">H7B90_04575</name>
</gene>
<proteinExistence type="predicted"/>
<dbReference type="SUPFAM" id="SSF75005">
    <property type="entry name" value="Arabinanase/levansucrase/invertase"/>
    <property type="match status" value="1"/>
</dbReference>
<keyword evidence="2" id="KW-1185">Reference proteome</keyword>
<dbReference type="InterPro" id="IPR023296">
    <property type="entry name" value="Glyco_hydro_beta-prop_sf"/>
</dbReference>
<evidence type="ECO:0000313" key="1">
    <source>
        <dbReference type="EMBL" id="MBB6690674.1"/>
    </source>
</evidence>
<evidence type="ECO:0000313" key="2">
    <source>
        <dbReference type="Proteomes" id="UP000553776"/>
    </source>
</evidence>
<sequence>MQASAQQAQSCAVLFERFQRERPDRRGEKLVFSGVGERDVYNITAPFQDEGEWVIAGRVEDRSSERSEVMFFVERDGEWVVREGAPVFALQDPFVSFIRGELIFGGVEVYFDGDDPHYVTAWRTVFYRGDRIRDLEPFAKGPLTMKDIRLVELRSGRIGVFTRPMPVGDARAMIGYFEIGELDELTEQAMEKADLLYDQFIKVEWGGGNEAHLLRNGLIGVLGHVARMDEGNIRHYYPMAFAYDPENRTHTPIKLIASRDMFPDGPAKRPDLEDVLFSGGLRRHEDGTATLYTGVSDAEAHRIVIDDPFLEYEKHM</sequence>
<reference evidence="1 2" key="1">
    <citation type="submission" date="2020-08" db="EMBL/GenBank/DDBJ databases">
        <title>Cohnella phylogeny.</title>
        <authorList>
            <person name="Dunlap C."/>
        </authorList>
    </citation>
    <scope>NUCLEOTIDE SEQUENCE [LARGE SCALE GENOMIC DNA]</scope>
    <source>
        <strain evidence="1 2">DSM 25239</strain>
    </source>
</reference>
<protein>
    <submittedName>
        <fullName evidence="1">DUF1861 family protein</fullName>
    </submittedName>
</protein>
<dbReference type="Gene3D" id="2.115.10.20">
    <property type="entry name" value="Glycosyl hydrolase domain, family 43"/>
    <property type="match status" value="1"/>
</dbReference>
<dbReference type="PANTHER" id="PTHR37036">
    <property type="match status" value="1"/>
</dbReference>
<dbReference type="InterPro" id="IPR015045">
    <property type="entry name" value="MPT-1-like_LmxM"/>
</dbReference>
<comment type="caution">
    <text evidence="1">The sequence shown here is derived from an EMBL/GenBank/DDBJ whole genome shotgun (WGS) entry which is preliminary data.</text>
</comment>
<dbReference type="Proteomes" id="UP000553776">
    <property type="component" value="Unassembled WGS sequence"/>
</dbReference>
<name>A0A841TYF1_9BACL</name>
<dbReference type="Pfam" id="PF08950">
    <property type="entry name" value="DUF1861"/>
    <property type="match status" value="1"/>
</dbReference>
<dbReference type="EMBL" id="JACJVR010000015">
    <property type="protein sequence ID" value="MBB6690674.1"/>
    <property type="molecule type" value="Genomic_DNA"/>
</dbReference>
<dbReference type="PANTHER" id="PTHR37036:SF2">
    <property type="entry name" value="DUF1861 FAMILY PROTEIN"/>
    <property type="match status" value="1"/>
</dbReference>
<accession>A0A841TYF1</accession>
<organism evidence="1 2">
    <name type="scientific">Cohnella xylanilytica</name>
    <dbReference type="NCBI Taxonomy" id="557555"/>
    <lineage>
        <taxon>Bacteria</taxon>
        <taxon>Bacillati</taxon>
        <taxon>Bacillota</taxon>
        <taxon>Bacilli</taxon>
        <taxon>Bacillales</taxon>
        <taxon>Paenibacillaceae</taxon>
        <taxon>Cohnella</taxon>
    </lineage>
</organism>
<dbReference type="RefSeq" id="WP_185134703.1">
    <property type="nucleotide sequence ID" value="NZ_JACJVR010000015.1"/>
</dbReference>